<evidence type="ECO:0000256" key="2">
    <source>
        <dbReference type="ARBA" id="ARBA00022603"/>
    </source>
</evidence>
<evidence type="ECO:0000256" key="4">
    <source>
        <dbReference type="ARBA" id="ARBA00022691"/>
    </source>
</evidence>
<accession>A0A2G9HD00</accession>
<dbReference type="NCBIfam" id="TIGR00006">
    <property type="entry name" value="16S rRNA (cytosine(1402)-N(4))-methyltransferase RsmH"/>
    <property type="match status" value="1"/>
</dbReference>
<dbReference type="SUPFAM" id="SSF81799">
    <property type="entry name" value="Putative methyltransferase TM0872, insert domain"/>
    <property type="match status" value="1"/>
</dbReference>
<reference evidence="7" key="1">
    <citation type="journal article" date="2018" name="Gigascience">
        <title>Genome assembly of the Pink Ipe (Handroanthus impetiginosus, Bignoniaceae), a highly valued, ecologically keystone Neotropical timber forest tree.</title>
        <authorList>
            <person name="Silva-Junior O.B."/>
            <person name="Grattapaglia D."/>
            <person name="Novaes E."/>
            <person name="Collevatti R.G."/>
        </authorList>
    </citation>
    <scope>NUCLEOTIDE SEQUENCE [LARGE SCALE GENOMIC DNA]</scope>
    <source>
        <strain evidence="7">cv. UFG-1</strain>
    </source>
</reference>
<dbReference type="PANTHER" id="PTHR11265:SF0">
    <property type="entry name" value="12S RRNA N4-METHYLCYTIDINE METHYLTRANSFERASE"/>
    <property type="match status" value="1"/>
</dbReference>
<keyword evidence="3 6" id="KW-0808">Transferase</keyword>
<dbReference type="SUPFAM" id="SSF53335">
    <property type="entry name" value="S-adenosyl-L-methionine-dependent methyltransferases"/>
    <property type="match status" value="1"/>
</dbReference>
<dbReference type="STRING" id="429701.A0A2G9HD00"/>
<dbReference type="GO" id="GO:0071424">
    <property type="term" value="F:rRNA (cytosine-N4-)-methyltransferase activity"/>
    <property type="evidence" value="ECO:0007669"/>
    <property type="project" value="TreeGrafter"/>
</dbReference>
<evidence type="ECO:0000256" key="5">
    <source>
        <dbReference type="SAM" id="MobiDB-lite"/>
    </source>
</evidence>
<dbReference type="OrthoDB" id="439808at2759"/>
<evidence type="ECO:0000256" key="3">
    <source>
        <dbReference type="ARBA" id="ARBA00022679"/>
    </source>
</evidence>
<keyword evidence="4" id="KW-0949">S-adenosyl-L-methionine</keyword>
<feature type="compositionally biased region" description="Basic and acidic residues" evidence="5">
    <location>
        <begin position="51"/>
        <end position="65"/>
    </location>
</feature>
<keyword evidence="7" id="KW-1185">Reference proteome</keyword>
<dbReference type="HAMAP" id="MF_01007">
    <property type="entry name" value="16SrRNA_methyltr_H"/>
    <property type="match status" value="1"/>
</dbReference>
<gene>
    <name evidence="6" type="ORF">CDL12_12033</name>
</gene>
<dbReference type="AlphaFoldDB" id="A0A2G9HD00"/>
<comment type="caution">
    <text evidence="6">The sequence shown here is derived from an EMBL/GenBank/DDBJ whole genome shotgun (WGS) entry which is preliminary data.</text>
</comment>
<organism evidence="6 7">
    <name type="scientific">Handroanthus impetiginosus</name>
    <dbReference type="NCBI Taxonomy" id="429701"/>
    <lineage>
        <taxon>Eukaryota</taxon>
        <taxon>Viridiplantae</taxon>
        <taxon>Streptophyta</taxon>
        <taxon>Embryophyta</taxon>
        <taxon>Tracheophyta</taxon>
        <taxon>Spermatophyta</taxon>
        <taxon>Magnoliopsida</taxon>
        <taxon>eudicotyledons</taxon>
        <taxon>Gunneridae</taxon>
        <taxon>Pentapetalae</taxon>
        <taxon>asterids</taxon>
        <taxon>lamiids</taxon>
        <taxon>Lamiales</taxon>
        <taxon>Bignoniaceae</taxon>
        <taxon>Crescentiina</taxon>
        <taxon>Tabebuia alliance</taxon>
        <taxon>Handroanthus</taxon>
    </lineage>
</organism>
<dbReference type="PANTHER" id="PTHR11265">
    <property type="entry name" value="S-ADENOSYL-METHYLTRANSFERASE MRAW"/>
    <property type="match status" value="1"/>
</dbReference>
<comment type="similarity">
    <text evidence="1">Belongs to the methyltransferase superfamily. RsmH family.</text>
</comment>
<protein>
    <submittedName>
        <fullName evidence="6">Putative SAM dependent methyltransferase</fullName>
        <ecNumber evidence="6">2.1.1.199</ecNumber>
    </submittedName>
</protein>
<feature type="region of interest" description="Disordered" evidence="5">
    <location>
        <begin position="46"/>
        <end position="84"/>
    </location>
</feature>
<sequence>MAMTAATASAKSLTKKLLFHSQSIRPPKISPLHLSVSTTTRAAYSTLRNKSKSEKNQKRKAELLVKRRTRSDRELDEEGFSQQYGNDNSAHVPVMLGEVLDVFSSVPLKSFVDCTLGAGGHSAAIIQAHPEMEFYVGFDVDPIAHQIAQAKINSVLHNDSGRSTADIKVHTVMKNFKSMKAVLHDVDTEHVASGVQGILMDLGMSSMQVNNAERGFSVLCDGPLDMRMNPQASLKAEDILNLWPDAEVGRILRDYGEESNWFSLQKKIVKARLTGGLHSTLELVDLVRSSTSYTRGGRQGWIKTATRVFQALRIAVNDELNTLKDSIHSCFDSLSSGGRLAVISFHSLEDRIVKQAFLDIINRGDEGDDAERYLNSPTKLDMYKEREAWIKQIVQGPKATILTRRPITPSESEERLNPRSRSAKLRVIEKI</sequence>
<keyword evidence="2 6" id="KW-0489">Methyltransferase</keyword>
<evidence type="ECO:0000256" key="1">
    <source>
        <dbReference type="ARBA" id="ARBA00010396"/>
    </source>
</evidence>
<dbReference type="FunFam" id="1.10.150.170:FF:000004">
    <property type="entry name" value="Ribosomal RNA small subunit methyltransferase H"/>
    <property type="match status" value="1"/>
</dbReference>
<dbReference type="Gene3D" id="3.40.50.150">
    <property type="entry name" value="Vaccinia Virus protein VP39"/>
    <property type="match status" value="1"/>
</dbReference>
<proteinExistence type="inferred from homology"/>
<evidence type="ECO:0000313" key="7">
    <source>
        <dbReference type="Proteomes" id="UP000231279"/>
    </source>
</evidence>
<dbReference type="EMBL" id="NKXS01002101">
    <property type="protein sequence ID" value="PIN15333.1"/>
    <property type="molecule type" value="Genomic_DNA"/>
</dbReference>
<dbReference type="InterPro" id="IPR029063">
    <property type="entry name" value="SAM-dependent_MTases_sf"/>
</dbReference>
<dbReference type="Gene3D" id="1.10.150.170">
    <property type="entry name" value="Putative methyltransferase TM0872, insert domain"/>
    <property type="match status" value="1"/>
</dbReference>
<dbReference type="GO" id="GO:0070475">
    <property type="term" value="P:rRNA base methylation"/>
    <property type="evidence" value="ECO:0007669"/>
    <property type="project" value="TreeGrafter"/>
</dbReference>
<dbReference type="Pfam" id="PF01795">
    <property type="entry name" value="Methyltransf_5"/>
    <property type="match status" value="1"/>
</dbReference>
<dbReference type="EC" id="2.1.1.199" evidence="6"/>
<name>A0A2G9HD00_9LAMI</name>
<evidence type="ECO:0000313" key="6">
    <source>
        <dbReference type="EMBL" id="PIN15333.1"/>
    </source>
</evidence>
<dbReference type="Proteomes" id="UP000231279">
    <property type="component" value="Unassembled WGS sequence"/>
</dbReference>
<dbReference type="InterPro" id="IPR002903">
    <property type="entry name" value="RsmH"/>
</dbReference>
<dbReference type="InterPro" id="IPR023397">
    <property type="entry name" value="SAM-dep_MeTrfase_MraW_recog"/>
</dbReference>